<dbReference type="AlphaFoldDB" id="A0A4U7JF43"/>
<dbReference type="PANTHER" id="PTHR46825:SF11">
    <property type="entry name" value="PENICILLIN-BINDING PROTEIN 4"/>
    <property type="match status" value="1"/>
</dbReference>
<evidence type="ECO:0000313" key="7">
    <source>
        <dbReference type="Proteomes" id="UP000306409"/>
    </source>
</evidence>
<dbReference type="SUPFAM" id="SSF56601">
    <property type="entry name" value="beta-lactamase/transpeptidase-like"/>
    <property type="match status" value="1"/>
</dbReference>
<dbReference type="KEGG" id="rher:EHE19_002310"/>
<evidence type="ECO:0000256" key="4">
    <source>
        <dbReference type="SAM" id="SignalP"/>
    </source>
</evidence>
<evidence type="ECO:0000259" key="5">
    <source>
        <dbReference type="Pfam" id="PF00144"/>
    </source>
</evidence>
<organism evidence="6 7">
    <name type="scientific">Ruminiclostridium herbifermentans</name>
    <dbReference type="NCBI Taxonomy" id="2488810"/>
    <lineage>
        <taxon>Bacteria</taxon>
        <taxon>Bacillati</taxon>
        <taxon>Bacillota</taxon>
        <taxon>Clostridia</taxon>
        <taxon>Eubacteriales</taxon>
        <taxon>Oscillospiraceae</taxon>
        <taxon>Ruminiclostridium</taxon>
    </lineage>
</organism>
<sequence>MMLKKFSLGVLTFLFTFSILFAGCTSESSSNKDTKTQLDDIISLYTGFNGSILVANGDEILLNNGYGKADYDKKIDNSPQTVFGIASITSQFTATAIMMLQEKNQLNIQDTINKYISDYPNGEKIKIYHLLTHTSGIPELYSLVESIEIGKHAYTSSEVIDLFKNKPLNFDIGAKYEFSNSNYALLGFIIEKVSGMKYEDFIEQNIFKPLNMNNSGFLSSSKSTDDKSGIADRAIGYKKLVANAAIFEEENAAESSNPYEKSFEAEPTLTYAAGGIYSTVEDLYKWNKALNTNKLITNESLKEMFTPHVENYGYGWFIDEKHAEDSHESDTSGDQSESSNSASSSIANDDNSKEAEIVHHGGYLPGYSSFIIRNNTTPYVVIILSNTEYEQRVMDMGYHLMDALEKE</sequence>
<feature type="chain" id="PRO_5038968457" evidence="4">
    <location>
        <begin position="23"/>
        <end position="407"/>
    </location>
</feature>
<dbReference type="Proteomes" id="UP000306409">
    <property type="component" value="Chromosome"/>
</dbReference>
<dbReference type="PANTHER" id="PTHR46825">
    <property type="entry name" value="D-ALANYL-D-ALANINE-CARBOXYPEPTIDASE/ENDOPEPTIDASE AMPH"/>
    <property type="match status" value="1"/>
</dbReference>
<dbReference type="InterPro" id="IPR012338">
    <property type="entry name" value="Beta-lactam/transpept-like"/>
</dbReference>
<dbReference type="InterPro" id="IPR050491">
    <property type="entry name" value="AmpC-like"/>
</dbReference>
<protein>
    <submittedName>
        <fullName evidence="6">Beta-lactamase family protein</fullName>
    </submittedName>
</protein>
<comment type="subcellular location">
    <subcellularLocation>
        <location evidence="1">Membrane</location>
    </subcellularLocation>
</comment>
<keyword evidence="2" id="KW-0472">Membrane</keyword>
<dbReference type="Gene3D" id="3.40.710.10">
    <property type="entry name" value="DD-peptidase/beta-lactamase superfamily"/>
    <property type="match status" value="1"/>
</dbReference>
<proteinExistence type="predicted"/>
<dbReference type="EMBL" id="CP061336">
    <property type="protein sequence ID" value="QNU67393.1"/>
    <property type="molecule type" value="Genomic_DNA"/>
</dbReference>
<reference evidence="6 7" key="1">
    <citation type="submission" date="2020-09" db="EMBL/GenBank/DDBJ databases">
        <title>Characterization and genome sequencing of Ruminiclostridium sp. nov. MA18.</title>
        <authorList>
            <person name="Rettenmaier R."/>
            <person name="Kowollik M.-L."/>
            <person name="Liebl W."/>
            <person name="Zverlov V."/>
        </authorList>
    </citation>
    <scope>NUCLEOTIDE SEQUENCE [LARGE SCALE GENOMIC DNA]</scope>
    <source>
        <strain evidence="6 7">MA18</strain>
    </source>
</reference>
<dbReference type="InterPro" id="IPR001466">
    <property type="entry name" value="Beta-lactam-related"/>
</dbReference>
<dbReference type="PROSITE" id="PS51257">
    <property type="entry name" value="PROKAR_LIPOPROTEIN"/>
    <property type="match status" value="1"/>
</dbReference>
<evidence type="ECO:0000313" key="6">
    <source>
        <dbReference type="EMBL" id="QNU67393.1"/>
    </source>
</evidence>
<feature type="region of interest" description="Disordered" evidence="3">
    <location>
        <begin position="323"/>
        <end position="351"/>
    </location>
</feature>
<feature type="compositionally biased region" description="Low complexity" evidence="3">
    <location>
        <begin position="332"/>
        <end position="349"/>
    </location>
</feature>
<feature type="domain" description="Beta-lactamase-related" evidence="5">
    <location>
        <begin position="51"/>
        <end position="395"/>
    </location>
</feature>
<dbReference type="OrthoDB" id="9797709at2"/>
<keyword evidence="7" id="KW-1185">Reference proteome</keyword>
<evidence type="ECO:0000256" key="1">
    <source>
        <dbReference type="ARBA" id="ARBA00004370"/>
    </source>
</evidence>
<gene>
    <name evidence="6" type="ORF">EHE19_002310</name>
</gene>
<keyword evidence="4" id="KW-0732">Signal</keyword>
<dbReference type="GO" id="GO:0016020">
    <property type="term" value="C:membrane"/>
    <property type="evidence" value="ECO:0007669"/>
    <property type="project" value="UniProtKB-SubCell"/>
</dbReference>
<dbReference type="Pfam" id="PF00144">
    <property type="entry name" value="Beta-lactamase"/>
    <property type="match status" value="1"/>
</dbReference>
<evidence type="ECO:0000256" key="2">
    <source>
        <dbReference type="ARBA" id="ARBA00023136"/>
    </source>
</evidence>
<evidence type="ECO:0000256" key="3">
    <source>
        <dbReference type="SAM" id="MobiDB-lite"/>
    </source>
</evidence>
<feature type="signal peptide" evidence="4">
    <location>
        <begin position="1"/>
        <end position="22"/>
    </location>
</feature>
<accession>A0A4U7JF43</accession>
<name>A0A4U7JF43_9FIRM</name>
<dbReference type="RefSeq" id="WP_137697734.1">
    <property type="nucleotide sequence ID" value="NZ_CP061336.1"/>
</dbReference>